<sequence length="448" mass="49951">MNLTEIAKQAYVYGFSLVFNVDEIVRHVTQGVGANKAAPYNRFSHAESLAGPEDTFVTINNDTVYSMAQLDLSGGPVYFEVPKTGNRYFVFQCIDAWTNNFAYVGTRSIGNGGGKFIFLPPGSEEIESTDAQVIHCPTTMVSILGRWACEGEADLPEVLALQKATKLFAMEGNTGLKNSLNLEKVSEPLLFWEKLRVYLQNFPDGRIFQTIQKDIARLGLLEESSPFINPAAELLEALIAGQKEGQAFLKDYLLHGDIDTQNGWQLAYKVFNYNTEFFELGTVKSSEWVMPTKTVAEVKAVYIQRSAAALGGLWGNHGYEACYAPVYVDSNGDFLTGEHTYQITLQPEPPVEAFWSITMYDVPNYYLVANEIDRYSIGDRTKGLIYQADGALTLTISATPPSSAEERANWLPAPEGQFRPILRMYLPTDEITTQQYVIPPLVKIEQSR</sequence>
<feature type="domain" description="DUF1214" evidence="1">
    <location>
        <begin position="320"/>
        <end position="428"/>
    </location>
</feature>
<dbReference type="Gene3D" id="2.60.120.600">
    <property type="entry name" value="Domain of unknown function DUF1214, C-terminal domain"/>
    <property type="match status" value="1"/>
</dbReference>
<dbReference type="EMBL" id="JAEEGA010000002">
    <property type="protein sequence ID" value="MBP1040309.1"/>
    <property type="molecule type" value="Genomic_DNA"/>
</dbReference>
<comment type="caution">
    <text evidence="3">The sequence shown here is derived from an EMBL/GenBank/DDBJ whole genome shotgun (WGS) entry which is preliminary data.</text>
</comment>
<evidence type="ECO:0000259" key="1">
    <source>
        <dbReference type="Pfam" id="PF06742"/>
    </source>
</evidence>
<dbReference type="Gene3D" id="2.60.40.1610">
    <property type="entry name" value="Domain of unknown function DUF1254"/>
    <property type="match status" value="1"/>
</dbReference>
<dbReference type="InterPro" id="IPR037049">
    <property type="entry name" value="DUF1214_C_sf"/>
</dbReference>
<dbReference type="PANTHER" id="PTHR36509">
    <property type="entry name" value="BLL3101 PROTEIN"/>
    <property type="match status" value="1"/>
</dbReference>
<evidence type="ECO:0000313" key="3">
    <source>
        <dbReference type="EMBL" id="MBP1040309.1"/>
    </source>
</evidence>
<feature type="domain" description="DUF1254" evidence="2">
    <location>
        <begin position="41"/>
        <end position="167"/>
    </location>
</feature>
<dbReference type="Pfam" id="PF06863">
    <property type="entry name" value="DUF1254"/>
    <property type="match status" value="1"/>
</dbReference>
<dbReference type="Proteomes" id="UP000674938">
    <property type="component" value="Unassembled WGS sequence"/>
</dbReference>
<evidence type="ECO:0000313" key="4">
    <source>
        <dbReference type="Proteomes" id="UP000674938"/>
    </source>
</evidence>
<dbReference type="SUPFAM" id="SSF160935">
    <property type="entry name" value="VPA0735-like"/>
    <property type="match status" value="1"/>
</dbReference>
<evidence type="ECO:0000259" key="2">
    <source>
        <dbReference type="Pfam" id="PF06863"/>
    </source>
</evidence>
<dbReference type="RefSeq" id="WP_209525201.1">
    <property type="nucleotide sequence ID" value="NZ_JAEEGA010000002.1"/>
</dbReference>
<reference evidence="3" key="1">
    <citation type="submission" date="2020-12" db="EMBL/GenBank/DDBJ databases">
        <title>Vagococcus allomyrinae sp. nov. and Enterococcus lavae sp. nov., isolated from the larvae of Allomyrina dichotoma.</title>
        <authorList>
            <person name="Lee S.D."/>
        </authorList>
    </citation>
    <scope>NUCLEOTIDE SEQUENCE</scope>
    <source>
        <strain evidence="3">BWB3-3</strain>
    </source>
</reference>
<dbReference type="PANTHER" id="PTHR36509:SF2">
    <property type="entry name" value="BLL3101 PROTEIN"/>
    <property type="match status" value="1"/>
</dbReference>
<proteinExistence type="predicted"/>
<protein>
    <submittedName>
        <fullName evidence="3">DUF1254 domain-containing protein</fullName>
    </submittedName>
</protein>
<organism evidence="3 4">
    <name type="scientific">Vagococcus allomyrinae</name>
    <dbReference type="NCBI Taxonomy" id="2794353"/>
    <lineage>
        <taxon>Bacteria</taxon>
        <taxon>Bacillati</taxon>
        <taxon>Bacillota</taxon>
        <taxon>Bacilli</taxon>
        <taxon>Lactobacillales</taxon>
        <taxon>Enterococcaceae</taxon>
        <taxon>Vagococcus</taxon>
    </lineage>
</organism>
<accession>A0A940P2L9</accession>
<dbReference type="InterPro" id="IPR010621">
    <property type="entry name" value="DUF1214"/>
</dbReference>
<gene>
    <name evidence="3" type="ORF">I6N95_04705</name>
</gene>
<name>A0A940P2L9_9ENTE</name>
<keyword evidence="4" id="KW-1185">Reference proteome</keyword>
<dbReference type="InterPro" id="IPR037050">
    <property type="entry name" value="DUF1254_sf"/>
</dbReference>
<dbReference type="InterPro" id="IPR010679">
    <property type="entry name" value="DUF1254"/>
</dbReference>
<dbReference type="AlphaFoldDB" id="A0A940P2L9"/>
<dbReference type="Pfam" id="PF06742">
    <property type="entry name" value="DUF1214"/>
    <property type="match status" value="1"/>
</dbReference>